<organism evidence="2 3">
    <name type="scientific">Eubacterium ramulus</name>
    <dbReference type="NCBI Taxonomy" id="39490"/>
    <lineage>
        <taxon>Bacteria</taxon>
        <taxon>Bacillati</taxon>
        <taxon>Bacillota</taxon>
        <taxon>Clostridia</taxon>
        <taxon>Eubacteriales</taxon>
        <taxon>Eubacteriaceae</taxon>
        <taxon>Eubacterium</taxon>
    </lineage>
</organism>
<dbReference type="RefSeq" id="WP_055291238.1">
    <property type="nucleotide sequence ID" value="NZ_CP173382.1"/>
</dbReference>
<name>A0A173VHR2_EUBRA</name>
<dbReference type="OrthoDB" id="9792148at2"/>
<dbReference type="PANTHER" id="PTHR33744:SF1">
    <property type="entry name" value="DNA-BINDING TRANSCRIPTIONAL ACTIVATOR ADER"/>
    <property type="match status" value="1"/>
</dbReference>
<dbReference type="AlphaFoldDB" id="A0A173VHR2"/>
<dbReference type="InterPro" id="IPR042070">
    <property type="entry name" value="PucR_C-HTH_sf"/>
</dbReference>
<evidence type="ECO:0000259" key="1">
    <source>
        <dbReference type="Pfam" id="PF13556"/>
    </source>
</evidence>
<evidence type="ECO:0000313" key="2">
    <source>
        <dbReference type="EMBL" id="CUN26721.1"/>
    </source>
</evidence>
<gene>
    <name evidence="2" type="ORF">ERS852448_02946</name>
</gene>
<dbReference type="Proteomes" id="UP000095492">
    <property type="component" value="Unassembled WGS sequence"/>
</dbReference>
<dbReference type="EMBL" id="CYYA01000032">
    <property type="protein sequence ID" value="CUN26721.1"/>
    <property type="molecule type" value="Genomic_DNA"/>
</dbReference>
<sequence>MYLSMVVFEECLAEYHPRMTGHSDLIKIKFMGVQEAMEGQEYLPDHMLLEHVEYFVSHPVPAAWGCLCIGEPPEDLFKNNICLIFPENTDRTSLYHDIQKIFFLYNSWEMEIRKAMQRNATLEEMCNLCIPIFEKPIFIHDRNNELLAIANEMAGQFSWQYDETFDKYYLPLEILNTFKSSDEYHKTLHTYGAHVFSAKATGYRTLYVNLRIEWVYVGRVCLDEIGTPIRKRDYELLEFFADNIALAMQQGMLLVSDVSNVLSILFKEMIDGKSYTKNQLAKPFSYYKWHIDDMFQCITIFCRKSDNAIHTATNLTHRLANMFPNSCVFRNEYQIILVLNLTQENMATDRFFAYIGEFLRLGNLKAGVSMQGHDFVNFRYYYRQTQIAHEVGLSEDLQEPIYYFENYAFHYFFRQASQVLLPEMLCAPQLLKLIEYDKKHDTEFTYTLQRYLINERNIKITASELHIHRSTMNYRISRLKELLEIDLENSENRLYLLNSFYMLDFKELYQS</sequence>
<evidence type="ECO:0000313" key="3">
    <source>
        <dbReference type="Proteomes" id="UP000095492"/>
    </source>
</evidence>
<dbReference type="GeneID" id="97392402"/>
<accession>A0A173VHR2</accession>
<dbReference type="InterPro" id="IPR025736">
    <property type="entry name" value="PucR_C-HTH_dom"/>
</dbReference>
<dbReference type="InterPro" id="IPR051448">
    <property type="entry name" value="CdaR-like_regulators"/>
</dbReference>
<dbReference type="PANTHER" id="PTHR33744">
    <property type="entry name" value="CARBOHYDRATE DIACID REGULATOR"/>
    <property type="match status" value="1"/>
</dbReference>
<proteinExistence type="predicted"/>
<dbReference type="STRING" id="39490.ERS852448_02946"/>
<dbReference type="Pfam" id="PF13556">
    <property type="entry name" value="HTH_30"/>
    <property type="match status" value="1"/>
</dbReference>
<protein>
    <submittedName>
        <fullName evidence="2">Carbohydrate diacid transcriptional activator CdaR</fullName>
    </submittedName>
</protein>
<reference evidence="2 3" key="1">
    <citation type="submission" date="2015-09" db="EMBL/GenBank/DDBJ databases">
        <authorList>
            <consortium name="Pathogen Informatics"/>
        </authorList>
    </citation>
    <scope>NUCLEOTIDE SEQUENCE [LARGE SCALE GENOMIC DNA]</scope>
    <source>
        <strain evidence="2 3">2789STDY5608891</strain>
    </source>
</reference>
<dbReference type="Gene3D" id="1.10.10.2840">
    <property type="entry name" value="PucR C-terminal helix-turn-helix domain"/>
    <property type="match status" value="1"/>
</dbReference>
<feature type="domain" description="PucR C-terminal helix-turn-helix" evidence="1">
    <location>
        <begin position="447"/>
        <end position="496"/>
    </location>
</feature>